<reference evidence="1" key="1">
    <citation type="submission" date="2018-02" db="EMBL/GenBank/DDBJ databases">
        <title>Rhizophora mucronata_Transcriptome.</title>
        <authorList>
            <person name="Meera S.P."/>
            <person name="Sreeshan A."/>
            <person name="Augustine A."/>
        </authorList>
    </citation>
    <scope>NUCLEOTIDE SEQUENCE</scope>
    <source>
        <tissue evidence="1">Leaf</tissue>
    </source>
</reference>
<accession>A0A2P2IKZ7</accession>
<name>A0A2P2IKZ7_RHIMU</name>
<organism evidence="1">
    <name type="scientific">Rhizophora mucronata</name>
    <name type="common">Asiatic mangrove</name>
    <dbReference type="NCBI Taxonomy" id="61149"/>
    <lineage>
        <taxon>Eukaryota</taxon>
        <taxon>Viridiplantae</taxon>
        <taxon>Streptophyta</taxon>
        <taxon>Embryophyta</taxon>
        <taxon>Tracheophyta</taxon>
        <taxon>Spermatophyta</taxon>
        <taxon>Magnoliopsida</taxon>
        <taxon>eudicotyledons</taxon>
        <taxon>Gunneridae</taxon>
        <taxon>Pentapetalae</taxon>
        <taxon>rosids</taxon>
        <taxon>fabids</taxon>
        <taxon>Malpighiales</taxon>
        <taxon>Rhizophoraceae</taxon>
        <taxon>Rhizophora</taxon>
    </lineage>
</organism>
<evidence type="ECO:0000313" key="1">
    <source>
        <dbReference type="EMBL" id="MBW81867.1"/>
    </source>
</evidence>
<sequence>MVLGPPLPPGRHCCSYVLGWHPTNRKHMVLAPSLPPGRHYCSYVLGWYFLWEK</sequence>
<proteinExistence type="predicted"/>
<protein>
    <submittedName>
        <fullName evidence="1">Uncharacterized protein</fullName>
    </submittedName>
</protein>
<dbReference type="EMBL" id="GGEC01001384">
    <property type="protein sequence ID" value="MBW81867.1"/>
    <property type="molecule type" value="Transcribed_RNA"/>
</dbReference>
<dbReference type="AlphaFoldDB" id="A0A2P2IKZ7"/>